<evidence type="ECO:0000256" key="2">
    <source>
        <dbReference type="SAM" id="Phobius"/>
    </source>
</evidence>
<dbReference type="RefSeq" id="WP_073091640.1">
    <property type="nucleotide sequence ID" value="NZ_FRBC01000025.1"/>
</dbReference>
<dbReference type="GO" id="GO:0006465">
    <property type="term" value="P:signal peptide processing"/>
    <property type="evidence" value="ECO:0007669"/>
    <property type="project" value="TreeGrafter"/>
</dbReference>
<feature type="domain" description="Prepilin type IV endopeptidase peptidase" evidence="3">
    <location>
        <begin position="56"/>
        <end position="158"/>
    </location>
</feature>
<evidence type="ECO:0000256" key="1">
    <source>
        <dbReference type="ARBA" id="ARBA00005801"/>
    </source>
</evidence>
<proteinExistence type="inferred from homology"/>
<gene>
    <name evidence="4" type="ORF">SAMN05216582_12526</name>
</gene>
<dbReference type="PANTHER" id="PTHR30487">
    <property type="entry name" value="TYPE 4 PREPILIN-LIKE PROTEINS LEADER PEPTIDE-PROCESSING ENZYME"/>
    <property type="match status" value="1"/>
</dbReference>
<name>A0A1M6WHW1_SELRU</name>
<feature type="transmembrane region" description="Helical" evidence="2">
    <location>
        <begin position="130"/>
        <end position="151"/>
    </location>
</feature>
<dbReference type="InterPro" id="IPR050882">
    <property type="entry name" value="Prepilin_peptidase/N-MTase"/>
</dbReference>
<dbReference type="PANTHER" id="PTHR30487:SF0">
    <property type="entry name" value="PREPILIN LEADER PEPTIDASE_N-METHYLTRANSFERASE-RELATED"/>
    <property type="match status" value="1"/>
</dbReference>
<organism evidence="4 5">
    <name type="scientific">Selenomonas ruminantium</name>
    <dbReference type="NCBI Taxonomy" id="971"/>
    <lineage>
        <taxon>Bacteria</taxon>
        <taxon>Bacillati</taxon>
        <taxon>Bacillota</taxon>
        <taxon>Negativicutes</taxon>
        <taxon>Selenomonadales</taxon>
        <taxon>Selenomonadaceae</taxon>
        <taxon>Selenomonas</taxon>
    </lineage>
</organism>
<evidence type="ECO:0000259" key="3">
    <source>
        <dbReference type="Pfam" id="PF01478"/>
    </source>
</evidence>
<reference evidence="4 5" key="1">
    <citation type="submission" date="2016-11" db="EMBL/GenBank/DDBJ databases">
        <authorList>
            <person name="Jaros S."/>
            <person name="Januszkiewicz K."/>
            <person name="Wedrychowicz H."/>
        </authorList>
    </citation>
    <scope>NUCLEOTIDE SEQUENCE [LARGE SCALE GENOMIC DNA]</scope>
    <source>
        <strain evidence="4 5">HD4</strain>
    </source>
</reference>
<dbReference type="Proteomes" id="UP000184263">
    <property type="component" value="Unassembled WGS sequence"/>
</dbReference>
<keyword evidence="4" id="KW-0808">Transferase</keyword>
<dbReference type="Gene3D" id="1.20.120.1220">
    <property type="match status" value="1"/>
</dbReference>
<feature type="transmembrane region" description="Helical" evidence="2">
    <location>
        <begin position="54"/>
        <end position="76"/>
    </location>
</feature>
<keyword evidence="2" id="KW-0472">Membrane</keyword>
<dbReference type="AlphaFoldDB" id="A0A1M6WHW1"/>
<dbReference type="GO" id="GO:0032259">
    <property type="term" value="P:methylation"/>
    <property type="evidence" value="ECO:0007669"/>
    <property type="project" value="UniProtKB-KW"/>
</dbReference>
<feature type="transmembrane region" description="Helical" evidence="2">
    <location>
        <begin position="96"/>
        <end position="118"/>
    </location>
</feature>
<evidence type="ECO:0000313" key="5">
    <source>
        <dbReference type="Proteomes" id="UP000184263"/>
    </source>
</evidence>
<dbReference type="EMBL" id="FRBC01000025">
    <property type="protein sequence ID" value="SHK93340.1"/>
    <property type="molecule type" value="Genomic_DNA"/>
</dbReference>
<dbReference type="GO" id="GO:0004190">
    <property type="term" value="F:aspartic-type endopeptidase activity"/>
    <property type="evidence" value="ECO:0007669"/>
    <property type="project" value="InterPro"/>
</dbReference>
<keyword evidence="2" id="KW-0812">Transmembrane</keyword>
<dbReference type="OrthoDB" id="9789291at2"/>
<dbReference type="GO" id="GO:0008168">
    <property type="term" value="F:methyltransferase activity"/>
    <property type="evidence" value="ECO:0007669"/>
    <property type="project" value="UniProtKB-KW"/>
</dbReference>
<comment type="similarity">
    <text evidence="1">Belongs to the peptidase A24 family.</text>
</comment>
<protein>
    <submittedName>
        <fullName evidence="4">Leader peptidase (Prepilin peptidase) / N-methyltransferase/leader peptidase (Prepilin peptidase) / N-methyltransferase</fullName>
    </submittedName>
</protein>
<evidence type="ECO:0000313" key="4">
    <source>
        <dbReference type="EMBL" id="SHK93340.1"/>
    </source>
</evidence>
<keyword evidence="2" id="KW-1133">Transmembrane helix</keyword>
<dbReference type="Pfam" id="PF01478">
    <property type="entry name" value="Peptidase_A24"/>
    <property type="match status" value="1"/>
</dbReference>
<dbReference type="GO" id="GO:0005886">
    <property type="term" value="C:plasma membrane"/>
    <property type="evidence" value="ECO:0007669"/>
    <property type="project" value="TreeGrafter"/>
</dbReference>
<feature type="transmembrane region" description="Helical" evidence="2">
    <location>
        <begin position="171"/>
        <end position="190"/>
    </location>
</feature>
<dbReference type="InterPro" id="IPR000045">
    <property type="entry name" value="Prepilin_IV_endopep_pep"/>
</dbReference>
<keyword evidence="4" id="KW-0489">Methyltransferase</keyword>
<sequence>MGVLKMDNQASHDLHEVPEVFSWSLCRGMQWPWLAGMLISGGLLYGFNRQEILLGLLFAAWLLLLAILDFRYLLIYDRLLAGLLILGGIPLLTGRLSWMDAGLGVVLGGGVLGFLRWLVPKGMGWGDIKLAMLLGWWLGGMGVCVALYVAFMSGGLCSVYLLLRHRLSKESVVPFGPFLALGAIVAFALADRCGEVVRLWLWW</sequence>
<feature type="transmembrane region" description="Helical" evidence="2">
    <location>
        <begin position="30"/>
        <end position="47"/>
    </location>
</feature>
<accession>A0A1M6WHW1</accession>